<gene>
    <name evidence="1" type="ORF">NQ491_04245</name>
</gene>
<dbReference type="EMBL" id="CP102294">
    <property type="protein sequence ID" value="UWN57995.1"/>
    <property type="molecule type" value="Genomic_DNA"/>
</dbReference>
<evidence type="ECO:0000313" key="1">
    <source>
        <dbReference type="EMBL" id="UWN57995.1"/>
    </source>
</evidence>
<keyword evidence="2" id="KW-1185">Reference proteome</keyword>
<sequence>MKRSHKAEFQRWRAELEAKHGMMIYDRLSDVIDTNDDLTVGDMVLFTNDYGVTFGPHEILGFCKPDSFLCPHRYPKDEDCGIVFLDSDAYWFPDRLNQLTLVSKGGQQ</sequence>
<protein>
    <recommendedName>
        <fullName evidence="3">YopX protein domain-containing protein</fullName>
    </recommendedName>
</protein>
<name>A0ABY5V1A2_9BACT</name>
<evidence type="ECO:0000313" key="2">
    <source>
        <dbReference type="Proteomes" id="UP001059295"/>
    </source>
</evidence>
<organism evidence="1 2">
    <name type="scientific">Alistipes ihumii AP11</name>
    <dbReference type="NCBI Taxonomy" id="1211813"/>
    <lineage>
        <taxon>Bacteria</taxon>
        <taxon>Pseudomonadati</taxon>
        <taxon>Bacteroidota</taxon>
        <taxon>Bacteroidia</taxon>
        <taxon>Bacteroidales</taxon>
        <taxon>Rikenellaceae</taxon>
        <taxon>Alistipes</taxon>
    </lineage>
</organism>
<evidence type="ECO:0008006" key="3">
    <source>
        <dbReference type="Google" id="ProtNLM"/>
    </source>
</evidence>
<dbReference type="Proteomes" id="UP001059295">
    <property type="component" value="Chromosome"/>
</dbReference>
<proteinExistence type="predicted"/>
<reference evidence="1" key="1">
    <citation type="journal article" date="2022" name="Cell">
        <title>Design, construction, and in vivo augmentation of a complex gut microbiome.</title>
        <authorList>
            <person name="Cheng A.G."/>
            <person name="Ho P.Y."/>
            <person name="Aranda-Diaz A."/>
            <person name="Jain S."/>
            <person name="Yu F.B."/>
            <person name="Meng X."/>
            <person name="Wang M."/>
            <person name="Iakiviak M."/>
            <person name="Nagashima K."/>
            <person name="Zhao A."/>
            <person name="Murugkar P."/>
            <person name="Patil A."/>
            <person name="Atabakhsh K."/>
            <person name="Weakley A."/>
            <person name="Yan J."/>
            <person name="Brumbaugh A.R."/>
            <person name="Higginbottom S."/>
            <person name="Dimas A."/>
            <person name="Shiver A.L."/>
            <person name="Deutschbauer A."/>
            <person name="Neff N."/>
            <person name="Sonnenburg J.L."/>
            <person name="Huang K.C."/>
            <person name="Fischbach M.A."/>
        </authorList>
    </citation>
    <scope>NUCLEOTIDE SEQUENCE</scope>
    <source>
        <strain evidence="1">AP11</strain>
    </source>
</reference>
<accession>A0ABY5V1A2</accession>